<proteinExistence type="predicted"/>
<feature type="compositionally biased region" description="Low complexity" evidence="1">
    <location>
        <begin position="7"/>
        <end position="25"/>
    </location>
</feature>
<dbReference type="Proteomes" id="UP000092583">
    <property type="component" value="Unassembled WGS sequence"/>
</dbReference>
<protein>
    <submittedName>
        <fullName evidence="2">Uncharacterized protein</fullName>
    </submittedName>
</protein>
<name>A0A1B9IJ00_9TREE</name>
<feature type="region of interest" description="Disordered" evidence="1">
    <location>
        <begin position="1"/>
        <end position="93"/>
    </location>
</feature>
<feature type="compositionally biased region" description="Low complexity" evidence="1">
    <location>
        <begin position="74"/>
        <end position="87"/>
    </location>
</feature>
<dbReference type="EMBL" id="KI669466">
    <property type="protein sequence ID" value="OCF55649.1"/>
    <property type="molecule type" value="Genomic_DNA"/>
</dbReference>
<evidence type="ECO:0000313" key="2">
    <source>
        <dbReference type="EMBL" id="OCF55649.1"/>
    </source>
</evidence>
<dbReference type="OrthoDB" id="2564973at2759"/>
<reference evidence="2 3" key="1">
    <citation type="submission" date="2013-07" db="EMBL/GenBank/DDBJ databases">
        <title>The Genome Sequence of Kwoniella mangroviensis CBS10435.</title>
        <authorList>
            <consortium name="The Broad Institute Genome Sequencing Platform"/>
            <person name="Cuomo C."/>
            <person name="Litvintseva A."/>
            <person name="Chen Y."/>
            <person name="Heitman J."/>
            <person name="Sun S."/>
            <person name="Springer D."/>
            <person name="Dromer F."/>
            <person name="Young S.K."/>
            <person name="Zeng Q."/>
            <person name="Gargeya S."/>
            <person name="Fitzgerald M."/>
            <person name="Abouelleil A."/>
            <person name="Alvarado L."/>
            <person name="Berlin A.M."/>
            <person name="Chapman S.B."/>
            <person name="Dewar J."/>
            <person name="Goldberg J."/>
            <person name="Griggs A."/>
            <person name="Gujja S."/>
            <person name="Hansen M."/>
            <person name="Howarth C."/>
            <person name="Imamovic A."/>
            <person name="Larimer J."/>
            <person name="McCowan C."/>
            <person name="Murphy C."/>
            <person name="Pearson M."/>
            <person name="Priest M."/>
            <person name="Roberts A."/>
            <person name="Saif S."/>
            <person name="Shea T."/>
            <person name="Sykes S."/>
            <person name="Wortman J."/>
            <person name="Nusbaum C."/>
            <person name="Birren B."/>
        </authorList>
    </citation>
    <scope>NUCLEOTIDE SEQUENCE [LARGE SCALE GENOMIC DNA]</scope>
    <source>
        <strain evidence="2 3">CBS 10435</strain>
    </source>
</reference>
<sequence length="151" mass="16221">MKRVPPSYTSSSDNDIDDSSSYSPSLGESQDIRPIFSSPPISARSTPKKPKLDNENKGIKSKTPSPKKSKMKSESGSSAAASAATGTNVNGVWDGDKRALFVDEIIAVGYKNANLDELANKLGMSKRQLIDQLVPNKSNLRGKMVTMAKSM</sequence>
<keyword evidence="3" id="KW-1185">Reference proteome</keyword>
<evidence type="ECO:0000313" key="3">
    <source>
        <dbReference type="Proteomes" id="UP000092583"/>
    </source>
</evidence>
<reference evidence="3" key="2">
    <citation type="submission" date="2013-12" db="EMBL/GenBank/DDBJ databases">
        <title>Evolution of pathogenesis and genome organization in the Tremellales.</title>
        <authorList>
            <person name="Cuomo C."/>
            <person name="Litvintseva A."/>
            <person name="Heitman J."/>
            <person name="Chen Y."/>
            <person name="Sun S."/>
            <person name="Springer D."/>
            <person name="Dromer F."/>
            <person name="Young S."/>
            <person name="Zeng Q."/>
            <person name="Chapman S."/>
            <person name="Gujja S."/>
            <person name="Saif S."/>
            <person name="Birren B."/>
        </authorList>
    </citation>
    <scope>NUCLEOTIDE SEQUENCE [LARGE SCALE GENOMIC DNA]</scope>
    <source>
        <strain evidence="3">CBS 10435</strain>
    </source>
</reference>
<gene>
    <name evidence="2" type="ORF">L486_07134</name>
</gene>
<evidence type="ECO:0000256" key="1">
    <source>
        <dbReference type="SAM" id="MobiDB-lite"/>
    </source>
</evidence>
<accession>A0A1B9IJ00</accession>
<organism evidence="2 3">
    <name type="scientific">Kwoniella mangroviensis CBS 10435</name>
    <dbReference type="NCBI Taxonomy" id="1331196"/>
    <lineage>
        <taxon>Eukaryota</taxon>
        <taxon>Fungi</taxon>
        <taxon>Dikarya</taxon>
        <taxon>Basidiomycota</taxon>
        <taxon>Agaricomycotina</taxon>
        <taxon>Tremellomycetes</taxon>
        <taxon>Tremellales</taxon>
        <taxon>Cryptococcaceae</taxon>
        <taxon>Kwoniella</taxon>
    </lineage>
</organism>
<dbReference type="AlphaFoldDB" id="A0A1B9IJ00"/>